<evidence type="ECO:0000256" key="1">
    <source>
        <dbReference type="ARBA" id="ARBA00023015"/>
    </source>
</evidence>
<dbReference type="PROSITE" id="PS50932">
    <property type="entry name" value="HTH_LACI_2"/>
    <property type="match status" value="1"/>
</dbReference>
<dbReference type="EMBL" id="JARXIC010000001">
    <property type="protein sequence ID" value="MDQ8192819.1"/>
    <property type="molecule type" value="Genomic_DNA"/>
</dbReference>
<evidence type="ECO:0000313" key="6">
    <source>
        <dbReference type="Proteomes" id="UP001243717"/>
    </source>
</evidence>
<feature type="domain" description="HTH lacI-type" evidence="4">
    <location>
        <begin position="10"/>
        <end position="64"/>
    </location>
</feature>
<dbReference type="InterPro" id="IPR010982">
    <property type="entry name" value="Lambda_DNA-bd_dom_sf"/>
</dbReference>
<evidence type="ECO:0000259" key="4">
    <source>
        <dbReference type="PROSITE" id="PS50932"/>
    </source>
</evidence>
<dbReference type="Pfam" id="PF13377">
    <property type="entry name" value="Peripla_BP_3"/>
    <property type="match status" value="1"/>
</dbReference>
<dbReference type="PANTHER" id="PTHR30146">
    <property type="entry name" value="LACI-RELATED TRANSCRIPTIONAL REPRESSOR"/>
    <property type="match status" value="1"/>
</dbReference>
<comment type="caution">
    <text evidence="5">The sequence shown here is derived from an EMBL/GenBank/DDBJ whole genome shotgun (WGS) entry which is preliminary data.</text>
</comment>
<dbReference type="PANTHER" id="PTHR30146:SF109">
    <property type="entry name" value="HTH-TYPE TRANSCRIPTIONAL REGULATOR GALS"/>
    <property type="match status" value="1"/>
</dbReference>
<organism evidence="5 6">
    <name type="scientific">Thalassobacterium sedimentorum</name>
    <dbReference type="NCBI Taxonomy" id="3041258"/>
    <lineage>
        <taxon>Bacteria</taxon>
        <taxon>Pseudomonadati</taxon>
        <taxon>Verrucomicrobiota</taxon>
        <taxon>Opitutia</taxon>
        <taxon>Puniceicoccales</taxon>
        <taxon>Coraliomargaritaceae</taxon>
        <taxon>Thalassobacterium</taxon>
    </lineage>
</organism>
<dbReference type="SUPFAM" id="SSF53822">
    <property type="entry name" value="Periplasmic binding protein-like I"/>
    <property type="match status" value="1"/>
</dbReference>
<dbReference type="RefSeq" id="WP_308983329.1">
    <property type="nucleotide sequence ID" value="NZ_JARXIC010000001.1"/>
</dbReference>
<dbReference type="InterPro" id="IPR046335">
    <property type="entry name" value="LacI/GalR-like_sensor"/>
</dbReference>
<accession>A0ABU1ADN6</accession>
<proteinExistence type="predicted"/>
<dbReference type="Gene3D" id="3.40.50.2300">
    <property type="match status" value="2"/>
</dbReference>
<keyword evidence="1" id="KW-0805">Transcription regulation</keyword>
<dbReference type="InterPro" id="IPR028082">
    <property type="entry name" value="Peripla_BP_I"/>
</dbReference>
<dbReference type="InterPro" id="IPR000843">
    <property type="entry name" value="HTH_LacI"/>
</dbReference>
<dbReference type="SUPFAM" id="SSF47413">
    <property type="entry name" value="lambda repressor-like DNA-binding domains"/>
    <property type="match status" value="1"/>
</dbReference>
<evidence type="ECO:0000313" key="5">
    <source>
        <dbReference type="EMBL" id="MDQ8192819.1"/>
    </source>
</evidence>
<gene>
    <name evidence="5" type="ORF">QEH59_00180</name>
</gene>
<evidence type="ECO:0000256" key="2">
    <source>
        <dbReference type="ARBA" id="ARBA00023125"/>
    </source>
</evidence>
<dbReference type="Pfam" id="PF00356">
    <property type="entry name" value="LacI"/>
    <property type="match status" value="1"/>
</dbReference>
<dbReference type="Gene3D" id="1.10.260.40">
    <property type="entry name" value="lambda repressor-like DNA-binding domains"/>
    <property type="match status" value="1"/>
</dbReference>
<protein>
    <submittedName>
        <fullName evidence="5">LacI family DNA-binding transcriptional regulator</fullName>
    </submittedName>
</protein>
<keyword evidence="6" id="KW-1185">Reference proteome</keyword>
<keyword evidence="2 5" id="KW-0238">DNA-binding</keyword>
<dbReference type="SMART" id="SM00354">
    <property type="entry name" value="HTH_LACI"/>
    <property type="match status" value="1"/>
</dbReference>
<dbReference type="GO" id="GO:0003677">
    <property type="term" value="F:DNA binding"/>
    <property type="evidence" value="ECO:0007669"/>
    <property type="project" value="UniProtKB-KW"/>
</dbReference>
<dbReference type="CDD" id="cd01392">
    <property type="entry name" value="HTH_LacI"/>
    <property type="match status" value="1"/>
</dbReference>
<name>A0ABU1ADN6_9BACT</name>
<keyword evidence="3" id="KW-0804">Transcription</keyword>
<dbReference type="Proteomes" id="UP001243717">
    <property type="component" value="Unassembled WGS sequence"/>
</dbReference>
<evidence type="ECO:0000256" key="3">
    <source>
        <dbReference type="ARBA" id="ARBA00023163"/>
    </source>
</evidence>
<reference evidence="5 6" key="1">
    <citation type="submission" date="2023-04" db="EMBL/GenBank/DDBJ databases">
        <title>A novel bacteria isolated from coastal sediment.</title>
        <authorList>
            <person name="Liu X.-J."/>
            <person name="Du Z.-J."/>
        </authorList>
    </citation>
    <scope>NUCLEOTIDE SEQUENCE [LARGE SCALE GENOMIC DNA]</scope>
    <source>
        <strain evidence="5 6">SDUM461004</strain>
    </source>
</reference>
<sequence length="364" mass="40983">MHHNAPSKKINMAYVAKMAKVHQGTVSRALRNDPRITVETRERIQKLADELGYRPNPLVSALIAEKRKGSPSGYGSTIAFLTSGETKDQWHKLSPQYAVMREHLQRHAYKRGYNLEDFWLHDTEMPSSRLRQILHYRGILGVIVCPLQGSINKLDFDFEKFASVAIGYTLRDPILDHVAIDYYSVMQKILARLIQNKSFKRIGFTTPASISSRVQDLSLSAYLGQKFQHPKRLLSPVISENLNLEASFTKWVQSKKPNVIICPTHTSYVACQNALEKMGLSVPRDISIVCADCHIDSSVSGILQDLDAEASAVIELLTSRMEHGIFGIPQQPQTIMVNGTWRDGDTLRATIDNEGAQEKRIKTI</sequence>